<dbReference type="Gene3D" id="2.60.120.200">
    <property type="match status" value="1"/>
</dbReference>
<dbReference type="Pfam" id="PF00353">
    <property type="entry name" value="HemolysinCabind"/>
    <property type="match status" value="4"/>
</dbReference>
<proteinExistence type="inferred from homology"/>
<comment type="subcellular location">
    <subcellularLocation>
        <location evidence="1">Secreted</location>
    </subcellularLocation>
</comment>
<feature type="domain" description="GH16" evidence="5">
    <location>
        <begin position="91"/>
        <end position="361"/>
    </location>
</feature>
<dbReference type="InterPro" id="IPR050557">
    <property type="entry name" value="RTX_toxin/Mannuronan_C5-epim"/>
</dbReference>
<dbReference type="Proteomes" id="UP000244496">
    <property type="component" value="Plasmid unnamed1"/>
</dbReference>
<evidence type="ECO:0000259" key="5">
    <source>
        <dbReference type="PROSITE" id="PS51762"/>
    </source>
</evidence>
<evidence type="ECO:0000256" key="4">
    <source>
        <dbReference type="SAM" id="MobiDB-lite"/>
    </source>
</evidence>
<gene>
    <name evidence="6" type="ORF">HYN69_18630</name>
</gene>
<dbReference type="KEGG" id="geh:HYN69_18630"/>
<dbReference type="InterPro" id="IPR001343">
    <property type="entry name" value="Hemolysn_Ca-bd"/>
</dbReference>
<dbReference type="PROSITE" id="PS00330">
    <property type="entry name" value="HEMOLYSIN_CALCIUM"/>
    <property type="match status" value="2"/>
</dbReference>
<name>A0A2S0US25_9RHOB</name>
<evidence type="ECO:0000313" key="7">
    <source>
        <dbReference type="Proteomes" id="UP000244496"/>
    </source>
</evidence>
<dbReference type="Gene3D" id="2.150.10.10">
    <property type="entry name" value="Serralysin-like metalloprotease, C-terminal"/>
    <property type="match status" value="3"/>
</dbReference>
<evidence type="ECO:0000256" key="1">
    <source>
        <dbReference type="ARBA" id="ARBA00004613"/>
    </source>
</evidence>
<dbReference type="SUPFAM" id="SSF49899">
    <property type="entry name" value="Concanavalin A-like lectins/glucanases"/>
    <property type="match status" value="1"/>
</dbReference>
<dbReference type="GO" id="GO:0005576">
    <property type="term" value="C:extracellular region"/>
    <property type="evidence" value="ECO:0007669"/>
    <property type="project" value="UniProtKB-SubCell"/>
</dbReference>
<keyword evidence="3" id="KW-0964">Secreted</keyword>
<geneLocation type="plasmid" evidence="6">
    <name>unnamed1</name>
</geneLocation>
<evidence type="ECO:0000256" key="2">
    <source>
        <dbReference type="ARBA" id="ARBA00006865"/>
    </source>
</evidence>
<dbReference type="SUPFAM" id="SSF51120">
    <property type="entry name" value="beta-Roll"/>
    <property type="match status" value="3"/>
</dbReference>
<feature type="region of interest" description="Disordered" evidence="4">
    <location>
        <begin position="81"/>
        <end position="115"/>
    </location>
</feature>
<dbReference type="InterPro" id="IPR013320">
    <property type="entry name" value="ConA-like_dom_sf"/>
</dbReference>
<keyword evidence="7" id="KW-1185">Reference proteome</keyword>
<protein>
    <recommendedName>
        <fullName evidence="5">GH16 domain-containing protein</fullName>
    </recommendedName>
</protein>
<dbReference type="PRINTS" id="PR00313">
    <property type="entry name" value="CABNDNGRPT"/>
</dbReference>
<dbReference type="Pfam" id="PF00722">
    <property type="entry name" value="Glyco_hydro_16"/>
    <property type="match status" value="1"/>
</dbReference>
<feature type="region of interest" description="Disordered" evidence="4">
    <location>
        <begin position="1"/>
        <end position="20"/>
    </location>
</feature>
<dbReference type="PANTHER" id="PTHR38340">
    <property type="entry name" value="S-LAYER PROTEIN"/>
    <property type="match status" value="1"/>
</dbReference>
<evidence type="ECO:0000256" key="3">
    <source>
        <dbReference type="ARBA" id="ARBA00022525"/>
    </source>
</evidence>
<dbReference type="GO" id="GO:0005509">
    <property type="term" value="F:calcium ion binding"/>
    <property type="evidence" value="ECO:0007669"/>
    <property type="project" value="InterPro"/>
</dbReference>
<organism evidence="6 7">
    <name type="scientific">Paragemmobacter aquarius</name>
    <dbReference type="NCBI Taxonomy" id="2169400"/>
    <lineage>
        <taxon>Bacteria</taxon>
        <taxon>Pseudomonadati</taxon>
        <taxon>Pseudomonadota</taxon>
        <taxon>Alphaproteobacteria</taxon>
        <taxon>Rhodobacterales</taxon>
        <taxon>Paracoccaceae</taxon>
        <taxon>Paragemmobacter</taxon>
    </lineage>
</organism>
<dbReference type="AlphaFoldDB" id="A0A2S0US25"/>
<sequence length="748" mass="77552">MPRHSPAAIGRRSSQGLRRAGCIGSSEAPKLSQASRNARFFVPARWQENAYKPVADRSGMAFAAHTSSLCRVFPTLRPIAGGGDAKLQPSGEWRQRPRPETTQSSPPSGRQASACQVEGNTVAIVYDSQIRTYVSGQTSTADSWLVSTWAAGQTGNMNWSSDNVNRAADGSVNLTLGAAPAGSTRPYSGGEIQSNEVATTGTWTWVAQAPKMQDGAVFGLFTYKANYQTQPWVEFDFEFVGKDTTKVQLNIHMENASGQHISLDQAIGRPVIVDLGFDASQGKHTYEVSVTTSGATFYVDGNVVGEYGPQNMPGGVWQIGPQKSFVDLWSVSPGQESWAGSWNYNGTPIVGNLDGFDIRPNEYGSEYVASDTGIVTPAPVADPSLLTGDGGDNFLTGTIANETLNGNSGNDTLDGGGGHDRVYGGEGNDMLFASLGDSILDGGNGTDWLSFAGATGASVDLRVLTAQTTGYGVNTITNIENLSGGAGANSFVGNDFANHFVGQAGDDRFKGNGGVDTLDGGAGNDQLDGGTGNDVLLGGDGDDSLAVSTGNDVMSGGTGNDTVIVTGTAGATIDLRTASGQYTGYGTDTITGVENLTGGSGNDRFTGDSSSNILTGNGGNDTLSGGTGADTFIGGAGKDMLYGGLDDNADSFVFLGPADSSTGKSRDMIFNFRSGTDVIDLHQIDGNTLLADDQSLAFSGTKPASFAIWYQVVKGDAVVSVDVDGNGRADMQIHVQGVTLLTAGDFIL</sequence>
<reference evidence="6 7" key="1">
    <citation type="submission" date="2018-04" db="EMBL/GenBank/DDBJ databases">
        <title>Genome sequencing of Gemmobacter.</title>
        <authorList>
            <person name="Yi H."/>
            <person name="Baek M.-G."/>
        </authorList>
    </citation>
    <scope>NUCLEOTIDE SEQUENCE [LARGE SCALE GENOMIC DNA]</scope>
    <source>
        <strain evidence="6 7">HYN0069</strain>
        <plasmid evidence="7">Plasmid unnamed1</plasmid>
    </source>
</reference>
<dbReference type="InterPro" id="IPR000757">
    <property type="entry name" value="Beta-glucanase-like"/>
</dbReference>
<comment type="similarity">
    <text evidence="2">Belongs to the glycosyl hydrolase 16 family.</text>
</comment>
<dbReference type="PANTHER" id="PTHR38340:SF1">
    <property type="entry name" value="S-LAYER PROTEIN"/>
    <property type="match status" value="1"/>
</dbReference>
<evidence type="ECO:0000313" key="6">
    <source>
        <dbReference type="EMBL" id="AWB50618.1"/>
    </source>
</evidence>
<dbReference type="PROSITE" id="PS51762">
    <property type="entry name" value="GH16_2"/>
    <property type="match status" value="1"/>
</dbReference>
<dbReference type="EMBL" id="CP028919">
    <property type="protein sequence ID" value="AWB50618.1"/>
    <property type="molecule type" value="Genomic_DNA"/>
</dbReference>
<dbReference type="GO" id="GO:0005975">
    <property type="term" value="P:carbohydrate metabolic process"/>
    <property type="evidence" value="ECO:0007669"/>
    <property type="project" value="InterPro"/>
</dbReference>
<dbReference type="InterPro" id="IPR018511">
    <property type="entry name" value="Hemolysin-typ_Ca-bd_CS"/>
</dbReference>
<accession>A0A2S0US25</accession>
<feature type="compositionally biased region" description="Polar residues" evidence="4">
    <location>
        <begin position="100"/>
        <end position="114"/>
    </location>
</feature>
<dbReference type="GO" id="GO:0004553">
    <property type="term" value="F:hydrolase activity, hydrolyzing O-glycosyl compounds"/>
    <property type="evidence" value="ECO:0007669"/>
    <property type="project" value="InterPro"/>
</dbReference>
<dbReference type="InterPro" id="IPR011049">
    <property type="entry name" value="Serralysin-like_metalloprot_C"/>
</dbReference>
<keyword evidence="6" id="KW-0614">Plasmid</keyword>